<protein>
    <submittedName>
        <fullName evidence="2">Uncharacterized protein</fullName>
    </submittedName>
</protein>
<evidence type="ECO:0000313" key="2">
    <source>
        <dbReference type="EMBL" id="GBP00443.1"/>
    </source>
</evidence>
<gene>
    <name evidence="2" type="ORF">EVAR_986_1</name>
</gene>
<sequence>MDGKVCTKQRKRRTKEKQKARTLPTVFIDTLYLTRECLFGRPDTTSREPVTDSVSMVQPRRCCGTWSSRRAGAADTSAFVELLAFRAHVVRPFRNHFDMRL</sequence>
<proteinExistence type="predicted"/>
<feature type="compositionally biased region" description="Basic residues" evidence="1">
    <location>
        <begin position="7"/>
        <end position="20"/>
    </location>
</feature>
<accession>A0A4C1SE34</accession>
<feature type="region of interest" description="Disordered" evidence="1">
    <location>
        <begin position="1"/>
        <end position="20"/>
    </location>
</feature>
<dbReference type="Proteomes" id="UP000299102">
    <property type="component" value="Unassembled WGS sequence"/>
</dbReference>
<organism evidence="2 3">
    <name type="scientific">Eumeta variegata</name>
    <name type="common">Bagworm moth</name>
    <name type="synonym">Eumeta japonica</name>
    <dbReference type="NCBI Taxonomy" id="151549"/>
    <lineage>
        <taxon>Eukaryota</taxon>
        <taxon>Metazoa</taxon>
        <taxon>Ecdysozoa</taxon>
        <taxon>Arthropoda</taxon>
        <taxon>Hexapoda</taxon>
        <taxon>Insecta</taxon>
        <taxon>Pterygota</taxon>
        <taxon>Neoptera</taxon>
        <taxon>Endopterygota</taxon>
        <taxon>Lepidoptera</taxon>
        <taxon>Glossata</taxon>
        <taxon>Ditrysia</taxon>
        <taxon>Tineoidea</taxon>
        <taxon>Psychidae</taxon>
        <taxon>Oiketicinae</taxon>
        <taxon>Eumeta</taxon>
    </lineage>
</organism>
<keyword evidence="3" id="KW-1185">Reference proteome</keyword>
<comment type="caution">
    <text evidence="2">The sequence shown here is derived from an EMBL/GenBank/DDBJ whole genome shotgun (WGS) entry which is preliminary data.</text>
</comment>
<reference evidence="2 3" key="1">
    <citation type="journal article" date="2019" name="Commun. Biol.">
        <title>The bagworm genome reveals a unique fibroin gene that provides high tensile strength.</title>
        <authorList>
            <person name="Kono N."/>
            <person name="Nakamura H."/>
            <person name="Ohtoshi R."/>
            <person name="Tomita M."/>
            <person name="Numata K."/>
            <person name="Arakawa K."/>
        </authorList>
    </citation>
    <scope>NUCLEOTIDE SEQUENCE [LARGE SCALE GENOMIC DNA]</scope>
</reference>
<evidence type="ECO:0000256" key="1">
    <source>
        <dbReference type="SAM" id="MobiDB-lite"/>
    </source>
</evidence>
<name>A0A4C1SE34_EUMVA</name>
<evidence type="ECO:0000313" key="3">
    <source>
        <dbReference type="Proteomes" id="UP000299102"/>
    </source>
</evidence>
<dbReference type="EMBL" id="BGZK01000005">
    <property type="protein sequence ID" value="GBP00443.1"/>
    <property type="molecule type" value="Genomic_DNA"/>
</dbReference>
<dbReference type="AlphaFoldDB" id="A0A4C1SE34"/>